<proteinExistence type="predicted"/>
<dbReference type="InterPro" id="IPR053728">
    <property type="entry name" value="Alginate_Permeability_Chnl"/>
</dbReference>
<evidence type="ECO:0000313" key="4">
    <source>
        <dbReference type="Proteomes" id="UP000753961"/>
    </source>
</evidence>
<dbReference type="InterPro" id="IPR025388">
    <property type="entry name" value="Alginate_export_dom"/>
</dbReference>
<dbReference type="RefSeq" id="WP_222581265.1">
    <property type="nucleotide sequence ID" value="NZ_JAHVHU010000017.1"/>
</dbReference>
<evidence type="ECO:0000256" key="1">
    <source>
        <dbReference type="SAM" id="SignalP"/>
    </source>
</evidence>
<feature type="chain" id="PRO_5036934554" evidence="1">
    <location>
        <begin position="20"/>
        <end position="423"/>
    </location>
</feature>
<dbReference type="EMBL" id="JAHVHU010000017">
    <property type="protein sequence ID" value="MBY5959728.1"/>
    <property type="molecule type" value="Genomic_DNA"/>
</dbReference>
<accession>A0A953LBG2</accession>
<evidence type="ECO:0000259" key="2">
    <source>
        <dbReference type="Pfam" id="PF13372"/>
    </source>
</evidence>
<organism evidence="3 4">
    <name type="scientific">Membranihabitans marinus</name>
    <dbReference type="NCBI Taxonomy" id="1227546"/>
    <lineage>
        <taxon>Bacteria</taxon>
        <taxon>Pseudomonadati</taxon>
        <taxon>Bacteroidota</taxon>
        <taxon>Saprospiria</taxon>
        <taxon>Saprospirales</taxon>
        <taxon>Saprospiraceae</taxon>
        <taxon>Membranihabitans</taxon>
    </lineage>
</organism>
<comment type="caution">
    <text evidence="3">The sequence shown here is derived from an EMBL/GenBank/DDBJ whole genome shotgun (WGS) entry which is preliminary data.</text>
</comment>
<reference evidence="3" key="1">
    <citation type="submission" date="2021-06" db="EMBL/GenBank/DDBJ databases">
        <title>44 bacteria genomes isolated from Dapeng, Shenzhen.</title>
        <authorList>
            <person name="Zheng W."/>
            <person name="Yu S."/>
            <person name="Huang Y."/>
        </authorList>
    </citation>
    <scope>NUCLEOTIDE SEQUENCE</scope>
    <source>
        <strain evidence="3">DP5N28-2</strain>
    </source>
</reference>
<name>A0A953LBG2_9BACT</name>
<feature type="signal peptide" evidence="1">
    <location>
        <begin position="1"/>
        <end position="19"/>
    </location>
</feature>
<evidence type="ECO:0000313" key="3">
    <source>
        <dbReference type="EMBL" id="MBY5959728.1"/>
    </source>
</evidence>
<dbReference type="Gene3D" id="2.40.160.100">
    <property type="match status" value="1"/>
</dbReference>
<protein>
    <submittedName>
        <fullName evidence="3">Alginate export family protein</fullName>
    </submittedName>
</protein>
<gene>
    <name evidence="3" type="ORF">KUV50_16360</name>
</gene>
<keyword evidence="1" id="KW-0732">Signal</keyword>
<sequence>MKSLTFLFVFLGLPAWLVAQQLHLDAEIRPRTEYAHGLKTLADKNQDPGFFTTQRTRIGLLFQDKRIQSRIMLQDVRTWGNQPQLVSNEDKATSIHEAWFRMALDTLDRWHLKGGRQEIIYDDQRMFGNVGWAQQARSHDAFLLQYQQNRTRMDIGLAFNQPKSQLTSTYYDIPGNYKTLQYLWFHQGLSPTLDMSLLFINQGLQVSNSTASKTRFNQTAGTHLNYQKNKWKVTLRGYLQFGDAPVFDERNLGAWMHGLDITYRAGKYWNPTLGYEVLSGNDPDKAGKQGAFTPFFGTNHKFNGHMDYFYVGNHLNSTGLIDLYLKTVFPLEKTKLGVNIHHFRSQQAIPDPGGPSKKLSKSLGTELDLSVTHQINAMASVQAGYSQMFGTSTMEILKGGNKDATSNWFYVMFTVKPGFSLMR</sequence>
<feature type="domain" description="Alginate export" evidence="2">
    <location>
        <begin position="22"/>
        <end position="387"/>
    </location>
</feature>
<dbReference type="Proteomes" id="UP000753961">
    <property type="component" value="Unassembled WGS sequence"/>
</dbReference>
<keyword evidence="4" id="KW-1185">Reference proteome</keyword>
<dbReference type="AlphaFoldDB" id="A0A953LBG2"/>
<dbReference type="Pfam" id="PF13372">
    <property type="entry name" value="Alginate_exp"/>
    <property type="match status" value="1"/>
</dbReference>